<feature type="compositionally biased region" description="Polar residues" evidence="1">
    <location>
        <begin position="319"/>
        <end position="331"/>
    </location>
</feature>
<feature type="compositionally biased region" description="Basic and acidic residues" evidence="1">
    <location>
        <begin position="56"/>
        <end position="65"/>
    </location>
</feature>
<protein>
    <submittedName>
        <fullName evidence="2">Uncharacterized protein</fullName>
    </submittedName>
</protein>
<sequence length="480" mass="52103">MPGKRQRSCRSTGGRQRDKARRKLRRQTAARERDEAIQIQLANLEEQDSLNSNHGSDSDRIDETPRPAIDSTIQAVSPRHSPSKNLLLEQQYEQSTTSPPNISSLNEYSVDHRPEARNQILKFPIPERSVVYRPESPPSSTSTPERSVYGSVYRPESPFSSTFDRSVAYRPETPCPLPSLIRPAQQHSAVQLSELLASLPSTPTPEEAPEKKSLERQAREVSRSLEKARTVIPATSEAPGQTWEILTTPNPSHSFWQNQATAGSSAVTTVATSSHQATVAQRPLATAPAAAGHPTVNGDNTVLPISTATTMANPVPTAPRTTAVSLNQPVPSTAALPRDNTARPPVTTPPVSNQQVPPVPNFNATSMSQPNQAPVTGPPATTRSTPVSQRNVSFTTGTNFNRPRPSTTTATSVYQQNHFPDTQPAPTTSSSDYFSTPGAPNYFTQPNPTNFFPLPDDRPASNGFQQPDLWIANLGVPNLN</sequence>
<dbReference type="InParanoid" id="E9GQ03"/>
<dbReference type="Proteomes" id="UP000000305">
    <property type="component" value="Unassembled WGS sequence"/>
</dbReference>
<name>E9GQ03_DAPPU</name>
<evidence type="ECO:0000313" key="3">
    <source>
        <dbReference type="Proteomes" id="UP000000305"/>
    </source>
</evidence>
<feature type="region of interest" description="Disordered" evidence="1">
    <location>
        <begin position="130"/>
        <end position="155"/>
    </location>
</feature>
<feature type="region of interest" description="Disordered" evidence="1">
    <location>
        <begin position="1"/>
        <end position="107"/>
    </location>
</feature>
<dbReference type="AlphaFoldDB" id="E9GQ03"/>
<gene>
    <name evidence="2" type="ORF">DAPPUDRAFT_105284</name>
</gene>
<feature type="compositionally biased region" description="Polar residues" evidence="1">
    <location>
        <begin position="91"/>
        <end position="107"/>
    </location>
</feature>
<organism evidence="2 3">
    <name type="scientific">Daphnia pulex</name>
    <name type="common">Water flea</name>
    <dbReference type="NCBI Taxonomy" id="6669"/>
    <lineage>
        <taxon>Eukaryota</taxon>
        <taxon>Metazoa</taxon>
        <taxon>Ecdysozoa</taxon>
        <taxon>Arthropoda</taxon>
        <taxon>Crustacea</taxon>
        <taxon>Branchiopoda</taxon>
        <taxon>Diplostraca</taxon>
        <taxon>Cladocera</taxon>
        <taxon>Anomopoda</taxon>
        <taxon>Daphniidae</taxon>
        <taxon>Daphnia</taxon>
    </lineage>
</organism>
<feature type="region of interest" description="Disordered" evidence="1">
    <location>
        <begin position="318"/>
        <end position="439"/>
    </location>
</feature>
<keyword evidence="3" id="KW-1185">Reference proteome</keyword>
<evidence type="ECO:0000313" key="2">
    <source>
        <dbReference type="EMBL" id="EFX78477.1"/>
    </source>
</evidence>
<accession>E9GQ03</accession>
<feature type="compositionally biased region" description="Basic residues" evidence="1">
    <location>
        <begin position="18"/>
        <end position="28"/>
    </location>
</feature>
<proteinExistence type="predicted"/>
<feature type="compositionally biased region" description="Polar residues" evidence="1">
    <location>
        <begin position="362"/>
        <end position="434"/>
    </location>
</feature>
<evidence type="ECO:0000256" key="1">
    <source>
        <dbReference type="SAM" id="MobiDB-lite"/>
    </source>
</evidence>
<dbReference type="EMBL" id="GL732557">
    <property type="protein sequence ID" value="EFX78477.1"/>
    <property type="molecule type" value="Genomic_DNA"/>
</dbReference>
<dbReference type="KEGG" id="dpx:DAPPUDRAFT_105284"/>
<reference evidence="2 3" key="1">
    <citation type="journal article" date="2011" name="Science">
        <title>The ecoresponsive genome of Daphnia pulex.</title>
        <authorList>
            <person name="Colbourne J.K."/>
            <person name="Pfrender M.E."/>
            <person name="Gilbert D."/>
            <person name="Thomas W.K."/>
            <person name="Tucker A."/>
            <person name="Oakley T.H."/>
            <person name="Tokishita S."/>
            <person name="Aerts A."/>
            <person name="Arnold G.J."/>
            <person name="Basu M.K."/>
            <person name="Bauer D.J."/>
            <person name="Caceres C.E."/>
            <person name="Carmel L."/>
            <person name="Casola C."/>
            <person name="Choi J.H."/>
            <person name="Detter J.C."/>
            <person name="Dong Q."/>
            <person name="Dusheyko S."/>
            <person name="Eads B.D."/>
            <person name="Frohlich T."/>
            <person name="Geiler-Samerotte K.A."/>
            <person name="Gerlach D."/>
            <person name="Hatcher P."/>
            <person name="Jogdeo S."/>
            <person name="Krijgsveld J."/>
            <person name="Kriventseva E.V."/>
            <person name="Kultz D."/>
            <person name="Laforsch C."/>
            <person name="Lindquist E."/>
            <person name="Lopez J."/>
            <person name="Manak J.R."/>
            <person name="Muller J."/>
            <person name="Pangilinan J."/>
            <person name="Patwardhan R.P."/>
            <person name="Pitluck S."/>
            <person name="Pritham E.J."/>
            <person name="Rechtsteiner A."/>
            <person name="Rho M."/>
            <person name="Rogozin I.B."/>
            <person name="Sakarya O."/>
            <person name="Salamov A."/>
            <person name="Schaack S."/>
            <person name="Shapiro H."/>
            <person name="Shiga Y."/>
            <person name="Skalitzky C."/>
            <person name="Smith Z."/>
            <person name="Souvorov A."/>
            <person name="Sung W."/>
            <person name="Tang Z."/>
            <person name="Tsuchiya D."/>
            <person name="Tu H."/>
            <person name="Vos H."/>
            <person name="Wang M."/>
            <person name="Wolf Y.I."/>
            <person name="Yamagata H."/>
            <person name="Yamada T."/>
            <person name="Ye Y."/>
            <person name="Shaw J.R."/>
            <person name="Andrews J."/>
            <person name="Crease T.J."/>
            <person name="Tang H."/>
            <person name="Lucas S.M."/>
            <person name="Robertson H.M."/>
            <person name="Bork P."/>
            <person name="Koonin E.V."/>
            <person name="Zdobnov E.M."/>
            <person name="Grigoriev I.V."/>
            <person name="Lynch M."/>
            <person name="Boore J.L."/>
        </authorList>
    </citation>
    <scope>NUCLEOTIDE SEQUENCE [LARGE SCALE GENOMIC DNA]</scope>
</reference>
<dbReference type="HOGENOM" id="CLU_568929_0_0_1"/>
<feature type="compositionally biased region" description="Low complexity" evidence="1">
    <location>
        <begin position="138"/>
        <end position="147"/>
    </location>
</feature>